<name>A0A941W104_9BACT</name>
<reference evidence="1" key="1">
    <citation type="journal article" date="2021" name="ISME J.">
        <title>Fine-scale metabolic discontinuity in a stratified prokaryote microbiome of a Red Sea deep halocline.</title>
        <authorList>
            <person name="Michoud G."/>
            <person name="Ngugi D.K."/>
            <person name="Barozzi A."/>
            <person name="Merlino G."/>
            <person name="Calleja M.L."/>
            <person name="Delgado-Huertas A."/>
            <person name="Moran X.A.G."/>
            <person name="Daffonchio D."/>
        </authorList>
    </citation>
    <scope>NUCLEOTIDE SEQUENCE</scope>
    <source>
        <strain evidence="1">SuakinDeep_MAG55_1</strain>
    </source>
</reference>
<gene>
    <name evidence="1" type="ORF">MAG551_00187</name>
</gene>
<dbReference type="AlphaFoldDB" id="A0A941W104"/>
<protein>
    <submittedName>
        <fullName evidence="1">Uncharacterized protein</fullName>
    </submittedName>
</protein>
<accession>A0A941W104</accession>
<dbReference type="Proteomes" id="UP000722750">
    <property type="component" value="Unassembled WGS sequence"/>
</dbReference>
<evidence type="ECO:0000313" key="1">
    <source>
        <dbReference type="EMBL" id="MBS1257151.1"/>
    </source>
</evidence>
<organism evidence="1 2">
    <name type="scientific">Candidatus Scalindua arabica</name>
    <dbReference type="NCBI Taxonomy" id="1127984"/>
    <lineage>
        <taxon>Bacteria</taxon>
        <taxon>Pseudomonadati</taxon>
        <taxon>Planctomycetota</taxon>
        <taxon>Candidatus Brocadiia</taxon>
        <taxon>Candidatus Brocadiales</taxon>
        <taxon>Candidatus Scalinduaceae</taxon>
        <taxon>Candidatus Scalindua</taxon>
    </lineage>
</organism>
<evidence type="ECO:0000313" key="2">
    <source>
        <dbReference type="Proteomes" id="UP000722750"/>
    </source>
</evidence>
<comment type="caution">
    <text evidence="1">The sequence shown here is derived from an EMBL/GenBank/DDBJ whole genome shotgun (WGS) entry which is preliminary data.</text>
</comment>
<proteinExistence type="predicted"/>
<dbReference type="EMBL" id="JAANXD010000011">
    <property type="protein sequence ID" value="MBS1257151.1"/>
    <property type="molecule type" value="Genomic_DNA"/>
</dbReference>
<sequence>MHIDTINLIDILENKFEKDQAKIIAKAIDEAIGESVQQQNRTSDQRRYSNP</sequence>